<proteinExistence type="predicted"/>
<dbReference type="RefSeq" id="WP_179261042.1">
    <property type="nucleotide sequence ID" value="NZ_CP058601.1"/>
</dbReference>
<dbReference type="KEGG" id="haly:HYG82_10760"/>
<evidence type="ECO:0000256" key="2">
    <source>
        <dbReference type="ARBA" id="ARBA00004829"/>
    </source>
</evidence>
<name>A0A7D5GHY7_9EURY</name>
<evidence type="ECO:0000256" key="5">
    <source>
        <dbReference type="ARBA" id="ARBA00022989"/>
    </source>
</evidence>
<dbReference type="AlphaFoldDB" id="A0A7D5GHY7"/>
<organism evidence="9 10">
    <name type="scientific">Natrinema halophilum</name>
    <dbReference type="NCBI Taxonomy" id="1699371"/>
    <lineage>
        <taxon>Archaea</taxon>
        <taxon>Methanobacteriati</taxon>
        <taxon>Methanobacteriota</taxon>
        <taxon>Stenosarchaea group</taxon>
        <taxon>Halobacteria</taxon>
        <taxon>Halobacteriales</taxon>
        <taxon>Natrialbaceae</taxon>
        <taxon>Natrinema</taxon>
    </lineage>
</organism>
<evidence type="ECO:0000256" key="1">
    <source>
        <dbReference type="ARBA" id="ARBA00004141"/>
    </source>
</evidence>
<evidence type="ECO:0000256" key="7">
    <source>
        <dbReference type="ARBA" id="ARBA00023235"/>
    </source>
</evidence>
<feature type="transmembrane region" description="Helical" evidence="8">
    <location>
        <begin position="114"/>
        <end position="135"/>
    </location>
</feature>
<keyword evidence="7" id="KW-0413">Isomerase</keyword>
<comment type="pathway">
    <text evidence="2">Carotenoid biosynthesis.</text>
</comment>
<evidence type="ECO:0000256" key="4">
    <source>
        <dbReference type="ARBA" id="ARBA00022746"/>
    </source>
</evidence>
<evidence type="ECO:0000256" key="6">
    <source>
        <dbReference type="ARBA" id="ARBA00023136"/>
    </source>
</evidence>
<sequence length="260" mass="29080">MTVPITYFGVLLAFIVPPILILYRVARRRDRAWWGVRPLSGLSILIALAVIYTTPLTNRLIPAGVWWYGEGAVVATVWHTPIEEYLFFVLQTTLTAFWLFQDPPAIDRSLGISLAHRLWGVFSGLALVAAGWMLIGGTSTYYLGWLLAWAGPVLAIQWGFGITYLWDTRQSVLVAISVPTLYLWVVDRIAIALGIWVISDAHTVGYTLLGLPVEEALFFLVTNVFVVQGIVMYVWLLEHVHELPSPAGTLSRLDARSDDR</sequence>
<keyword evidence="10" id="KW-1185">Reference proteome</keyword>
<keyword evidence="5 8" id="KW-1133">Transmembrane helix</keyword>
<protein>
    <submittedName>
        <fullName evidence="9">Lycopene cyclase domain-containing protein</fullName>
    </submittedName>
</protein>
<feature type="transmembrane region" description="Helical" evidence="8">
    <location>
        <begin position="6"/>
        <end position="25"/>
    </location>
</feature>
<accession>A0A7D5GHY7</accession>
<dbReference type="GO" id="GO:0016020">
    <property type="term" value="C:membrane"/>
    <property type="evidence" value="ECO:0007669"/>
    <property type="project" value="UniProtKB-SubCell"/>
</dbReference>
<dbReference type="GO" id="GO:0016872">
    <property type="term" value="F:intramolecular lyase activity"/>
    <property type="evidence" value="ECO:0007669"/>
    <property type="project" value="InterPro"/>
</dbReference>
<feature type="transmembrane region" description="Helical" evidence="8">
    <location>
        <begin position="216"/>
        <end position="236"/>
    </location>
</feature>
<dbReference type="GeneID" id="56033777"/>
<dbReference type="GO" id="GO:0016117">
    <property type="term" value="P:carotenoid biosynthetic process"/>
    <property type="evidence" value="ECO:0007669"/>
    <property type="project" value="UniProtKB-KW"/>
</dbReference>
<feature type="transmembrane region" description="Helical" evidence="8">
    <location>
        <begin position="141"/>
        <end position="160"/>
    </location>
</feature>
<feature type="transmembrane region" description="Helical" evidence="8">
    <location>
        <begin position="85"/>
        <end position="102"/>
    </location>
</feature>
<dbReference type="OrthoDB" id="241129at2157"/>
<evidence type="ECO:0000313" key="10">
    <source>
        <dbReference type="Proteomes" id="UP000509241"/>
    </source>
</evidence>
<keyword evidence="4" id="KW-0125">Carotenoid biosynthesis</keyword>
<dbReference type="Proteomes" id="UP000509241">
    <property type="component" value="Chromosome"/>
</dbReference>
<gene>
    <name evidence="9" type="ORF">HYG82_10760</name>
</gene>
<evidence type="ECO:0000256" key="8">
    <source>
        <dbReference type="SAM" id="Phobius"/>
    </source>
</evidence>
<keyword evidence="3 8" id="KW-0812">Transmembrane</keyword>
<dbReference type="NCBIfam" id="TIGR03462">
    <property type="entry name" value="CarR_dom_SF"/>
    <property type="match status" value="2"/>
</dbReference>
<dbReference type="GO" id="GO:0045436">
    <property type="term" value="F:lycopene beta cyclase activity"/>
    <property type="evidence" value="ECO:0007669"/>
    <property type="project" value="UniProtKB-ARBA"/>
</dbReference>
<dbReference type="EMBL" id="CP058601">
    <property type="protein sequence ID" value="QLG49307.1"/>
    <property type="molecule type" value="Genomic_DNA"/>
</dbReference>
<comment type="subcellular location">
    <subcellularLocation>
        <location evidence="1">Membrane</location>
        <topology evidence="1">Multi-pass membrane protein</topology>
    </subcellularLocation>
</comment>
<keyword evidence="6 8" id="KW-0472">Membrane</keyword>
<evidence type="ECO:0000256" key="3">
    <source>
        <dbReference type="ARBA" id="ARBA00022692"/>
    </source>
</evidence>
<feature type="transmembrane region" description="Helical" evidence="8">
    <location>
        <begin position="32"/>
        <end position="52"/>
    </location>
</feature>
<feature type="transmembrane region" description="Helical" evidence="8">
    <location>
        <begin position="172"/>
        <end position="196"/>
    </location>
</feature>
<dbReference type="InterPro" id="IPR017825">
    <property type="entry name" value="Lycopene_cyclase_dom"/>
</dbReference>
<reference evidence="9 10" key="1">
    <citation type="submission" date="2020-07" db="EMBL/GenBank/DDBJ databases">
        <authorList>
            <person name="Cui H."/>
        </authorList>
    </citation>
    <scope>NUCLEOTIDE SEQUENCE [LARGE SCALE GENOMIC DNA]</scope>
    <source>
        <strain evidence="9 10">YPL8</strain>
    </source>
</reference>
<evidence type="ECO:0000313" key="9">
    <source>
        <dbReference type="EMBL" id="QLG49307.1"/>
    </source>
</evidence>